<reference evidence="2 3" key="1">
    <citation type="journal article" date="2018" name="PLoS ONE">
        <title>The draft genome of Kipferlia bialata reveals reductive genome evolution in fornicate parasites.</title>
        <authorList>
            <person name="Tanifuji G."/>
            <person name="Takabayashi S."/>
            <person name="Kume K."/>
            <person name="Takagi M."/>
            <person name="Nakayama T."/>
            <person name="Kamikawa R."/>
            <person name="Inagaki Y."/>
            <person name="Hashimoto T."/>
        </authorList>
    </citation>
    <scope>NUCLEOTIDE SEQUENCE [LARGE SCALE GENOMIC DNA]</scope>
    <source>
        <strain evidence="2">NY0173</strain>
    </source>
</reference>
<evidence type="ECO:0000256" key="1">
    <source>
        <dbReference type="SAM" id="MobiDB-lite"/>
    </source>
</evidence>
<keyword evidence="3" id="KW-1185">Reference proteome</keyword>
<accession>A0A9K3CYH7</accession>
<evidence type="ECO:0000313" key="2">
    <source>
        <dbReference type="EMBL" id="GIQ85689.1"/>
    </source>
</evidence>
<sequence>MPSAICVTCKRSDVPLVGLKEGKVMMCRDHVVQWFKKHTGTLLNEKGSVWCVGVPIVIMYRPTPGFFYTLVHLLSFVHNPYTITVALPPSPASALEAIRLVAPTVEVRDIPALPTPLRAASVLASEVGAHTVIDPAMCTDAAARVVIAFTHGQPGAATAQARVQRATPVESRIVVDPNPLTVWVPPPPHPSHHRRACVMRMRGGRCGPERQVPLPTQEGERGEGQVEREREGEGEGEGEGDVEMANDPTTSSAPSSTSSLTVRYACVHVIRPCIFACQDEGEPALSHLLDTTTDLGERERETVMTEAQRIGKSVCTPFRVAMKQLISGQGEACRASLSGASRLAITEGGCVCGGSLPAEGEVCTYCGVLAAEYAL</sequence>
<feature type="region of interest" description="Disordered" evidence="1">
    <location>
        <begin position="204"/>
        <end position="257"/>
    </location>
</feature>
<proteinExistence type="predicted"/>
<feature type="compositionally biased region" description="Basic and acidic residues" evidence="1">
    <location>
        <begin position="218"/>
        <end position="233"/>
    </location>
</feature>
<dbReference type="AlphaFoldDB" id="A0A9K3CYH7"/>
<gene>
    <name evidence="2" type="ORF">KIPB_007399</name>
</gene>
<feature type="compositionally biased region" description="Acidic residues" evidence="1">
    <location>
        <begin position="234"/>
        <end position="244"/>
    </location>
</feature>
<organism evidence="2 3">
    <name type="scientific">Kipferlia bialata</name>
    <dbReference type="NCBI Taxonomy" id="797122"/>
    <lineage>
        <taxon>Eukaryota</taxon>
        <taxon>Metamonada</taxon>
        <taxon>Carpediemonas-like organisms</taxon>
        <taxon>Kipferlia</taxon>
    </lineage>
</organism>
<dbReference type="Proteomes" id="UP000265618">
    <property type="component" value="Unassembled WGS sequence"/>
</dbReference>
<protein>
    <submittedName>
        <fullName evidence="2">Uncharacterized protein</fullName>
    </submittedName>
</protein>
<evidence type="ECO:0000313" key="3">
    <source>
        <dbReference type="Proteomes" id="UP000265618"/>
    </source>
</evidence>
<name>A0A9K3CYH7_9EUKA</name>
<comment type="caution">
    <text evidence="2">The sequence shown here is derived from an EMBL/GenBank/DDBJ whole genome shotgun (WGS) entry which is preliminary data.</text>
</comment>
<dbReference type="EMBL" id="BDIP01002078">
    <property type="protein sequence ID" value="GIQ85689.1"/>
    <property type="molecule type" value="Genomic_DNA"/>
</dbReference>